<evidence type="ECO:0000256" key="21">
    <source>
        <dbReference type="ARBA" id="ARBA00049495"/>
    </source>
</evidence>
<dbReference type="Gene3D" id="3.30.700.30">
    <property type="match status" value="1"/>
</dbReference>
<dbReference type="Pfam" id="PF02786">
    <property type="entry name" value="CPSase_L_D2"/>
    <property type="match status" value="2"/>
</dbReference>
<evidence type="ECO:0000259" key="24">
    <source>
        <dbReference type="PROSITE" id="PS50975"/>
    </source>
</evidence>
<dbReference type="Gene3D" id="3.40.50.620">
    <property type="entry name" value="HUPs"/>
    <property type="match status" value="1"/>
</dbReference>
<dbReference type="InterPro" id="IPR009080">
    <property type="entry name" value="tRNAsynth_Ia_anticodon-bd"/>
</dbReference>
<reference evidence="26" key="2">
    <citation type="journal article" date="2021" name="World Allergy Organ. J.">
        <title>Chromosome-level assembly of Dermatophagoides farinae genome and transcriptome reveals two novel allergens Der f 37 and Der f 39.</title>
        <authorList>
            <person name="Chen J."/>
            <person name="Cai Z."/>
            <person name="Fan D."/>
            <person name="Hu J."/>
            <person name="Hou Y."/>
            <person name="He Y."/>
            <person name="Zhang Z."/>
            <person name="Zhao Z."/>
            <person name="Gao P."/>
            <person name="Hu W."/>
            <person name="Sun J."/>
            <person name="Li J."/>
            <person name="Ji K."/>
        </authorList>
    </citation>
    <scope>NUCLEOTIDE SEQUENCE</scope>
    <source>
        <strain evidence="26">JKM2019</strain>
    </source>
</reference>
<keyword evidence="7" id="KW-0436">Ligase</keyword>
<keyword evidence="12" id="KW-0648">Protein biosynthesis</keyword>
<evidence type="ECO:0000256" key="1">
    <source>
        <dbReference type="ARBA" id="ARBA00001953"/>
    </source>
</evidence>
<dbReference type="GO" id="GO:0046872">
    <property type="term" value="F:metal ion binding"/>
    <property type="evidence" value="ECO:0007669"/>
    <property type="project" value="UniProtKB-KW"/>
</dbReference>
<dbReference type="SUPFAM" id="SSF51230">
    <property type="entry name" value="Single hybrid motif"/>
    <property type="match status" value="1"/>
</dbReference>
<dbReference type="Pfam" id="PF00364">
    <property type="entry name" value="Biotin_lipoyl"/>
    <property type="match status" value="1"/>
</dbReference>
<evidence type="ECO:0000256" key="13">
    <source>
        <dbReference type="ARBA" id="ARBA00022946"/>
    </source>
</evidence>
<dbReference type="Pfam" id="PF18140">
    <property type="entry name" value="PCC_BT"/>
    <property type="match status" value="1"/>
</dbReference>
<name>A0A9D4P0N5_DERFA</name>
<keyword evidence="9 22" id="KW-0547">Nucleotide-binding</keyword>
<evidence type="ECO:0000256" key="7">
    <source>
        <dbReference type="ARBA" id="ARBA00022598"/>
    </source>
</evidence>
<dbReference type="EC" id="6.1.1.10" evidence="4"/>
<evidence type="ECO:0000256" key="9">
    <source>
        <dbReference type="ARBA" id="ARBA00022741"/>
    </source>
</evidence>
<dbReference type="Gene3D" id="3.30.470.20">
    <property type="entry name" value="ATP-grasp fold, B domain"/>
    <property type="match status" value="1"/>
</dbReference>
<dbReference type="SUPFAM" id="SSF47323">
    <property type="entry name" value="Anticodon-binding domain of a subclass of class I aminoacyl-tRNA synthetases"/>
    <property type="match status" value="1"/>
</dbReference>
<dbReference type="InterPro" id="IPR050856">
    <property type="entry name" value="Biotin_carboxylase_complex"/>
</dbReference>
<dbReference type="PANTHER" id="PTHR18866">
    <property type="entry name" value="CARBOXYLASE:PYRUVATE/ACETYL-COA/PROPIONYL-COA CARBOXYLASE"/>
    <property type="match status" value="1"/>
</dbReference>
<comment type="cofactor">
    <cofactor evidence="1">
        <name>biotin</name>
        <dbReference type="ChEBI" id="CHEBI:57586"/>
    </cofactor>
</comment>
<comment type="catalytic activity">
    <reaction evidence="21">
        <text>propanoyl-CoA + hydrogencarbonate + ATP = (S)-methylmalonyl-CoA + ADP + phosphate + H(+)</text>
        <dbReference type="Rhea" id="RHEA:23720"/>
        <dbReference type="ChEBI" id="CHEBI:15378"/>
        <dbReference type="ChEBI" id="CHEBI:17544"/>
        <dbReference type="ChEBI" id="CHEBI:30616"/>
        <dbReference type="ChEBI" id="CHEBI:43474"/>
        <dbReference type="ChEBI" id="CHEBI:57327"/>
        <dbReference type="ChEBI" id="CHEBI:57392"/>
        <dbReference type="ChEBI" id="CHEBI:456216"/>
        <dbReference type="EC" id="6.4.1.3"/>
    </reaction>
    <physiologicalReaction direction="left-to-right" evidence="21">
        <dbReference type="Rhea" id="RHEA:23721"/>
    </physiologicalReaction>
</comment>
<dbReference type="InterPro" id="IPR011761">
    <property type="entry name" value="ATP-grasp"/>
</dbReference>
<evidence type="ECO:0000256" key="17">
    <source>
        <dbReference type="ARBA" id="ARBA00023211"/>
    </source>
</evidence>
<comment type="caution">
    <text evidence="26">The sequence shown here is derived from an EMBL/GenBank/DDBJ whole genome shotgun (WGS) entry which is preliminary data.</text>
</comment>
<dbReference type="GO" id="GO:0005759">
    <property type="term" value="C:mitochondrial matrix"/>
    <property type="evidence" value="ECO:0007669"/>
    <property type="project" value="UniProtKB-SubCell"/>
</dbReference>
<dbReference type="EMBL" id="SDOV01000004">
    <property type="protein sequence ID" value="KAH7641472.1"/>
    <property type="molecule type" value="Genomic_DNA"/>
</dbReference>
<dbReference type="InterPro" id="IPR015413">
    <property type="entry name" value="Methionyl/Leucyl_tRNA_Synth"/>
</dbReference>
<dbReference type="FunFam" id="3.40.50.20:FF:000010">
    <property type="entry name" value="Propionyl-CoA carboxylase subunit alpha"/>
    <property type="match status" value="1"/>
</dbReference>
<feature type="domain" description="Biotin carboxylation" evidence="25">
    <location>
        <begin position="605"/>
        <end position="1031"/>
    </location>
</feature>
<dbReference type="Gene3D" id="2.170.220.10">
    <property type="match status" value="1"/>
</dbReference>
<proteinExistence type="predicted"/>
<keyword evidence="17" id="KW-0464">Manganese</keyword>
<dbReference type="PROSITE" id="PS50975">
    <property type="entry name" value="ATP_GRASP"/>
    <property type="match status" value="1"/>
</dbReference>
<dbReference type="NCBIfam" id="TIGR00398">
    <property type="entry name" value="metG"/>
    <property type="match status" value="1"/>
</dbReference>
<evidence type="ECO:0000256" key="18">
    <source>
        <dbReference type="ARBA" id="ARBA00023267"/>
    </source>
</evidence>
<keyword evidence="18" id="KW-0092">Biotin</keyword>
<dbReference type="PROSITE" id="PS00866">
    <property type="entry name" value="CPSASE_1"/>
    <property type="match status" value="1"/>
</dbReference>
<reference evidence="26" key="1">
    <citation type="submission" date="2020-06" db="EMBL/GenBank/DDBJ databases">
        <authorList>
            <person name="Ji K."/>
            <person name="Li J."/>
        </authorList>
    </citation>
    <scope>NUCLEOTIDE SEQUENCE</scope>
    <source>
        <strain evidence="26">JKM2019</strain>
        <tissue evidence="26">Whole body</tissue>
    </source>
</reference>
<dbReference type="PROSITE" id="PS50968">
    <property type="entry name" value="BIOTINYL_LIPOYL"/>
    <property type="match status" value="1"/>
</dbReference>
<dbReference type="PROSITE" id="PS50979">
    <property type="entry name" value="BC"/>
    <property type="match status" value="1"/>
</dbReference>
<evidence type="ECO:0000256" key="4">
    <source>
        <dbReference type="ARBA" id="ARBA00012838"/>
    </source>
</evidence>
<dbReference type="Gene3D" id="2.40.50.100">
    <property type="match status" value="1"/>
</dbReference>
<dbReference type="GO" id="GO:0004658">
    <property type="term" value="F:propionyl-CoA carboxylase activity"/>
    <property type="evidence" value="ECO:0007669"/>
    <property type="project" value="UniProtKB-EC"/>
</dbReference>
<dbReference type="GO" id="GO:0004825">
    <property type="term" value="F:methionine-tRNA ligase activity"/>
    <property type="evidence" value="ECO:0007669"/>
    <property type="project" value="UniProtKB-EC"/>
</dbReference>
<evidence type="ECO:0000256" key="19">
    <source>
        <dbReference type="ARBA" id="ARBA00031557"/>
    </source>
</evidence>
<keyword evidence="8" id="KW-0479">Metal-binding</keyword>
<dbReference type="InterPro" id="IPR011053">
    <property type="entry name" value="Single_hybrid_motif"/>
</dbReference>
<dbReference type="CDD" id="cd00814">
    <property type="entry name" value="MetRS_core"/>
    <property type="match status" value="1"/>
</dbReference>
<dbReference type="InterPro" id="IPR014758">
    <property type="entry name" value="Met-tRNA_synth"/>
</dbReference>
<dbReference type="InterPro" id="IPR005479">
    <property type="entry name" value="CPAse_ATP-bd"/>
</dbReference>
<dbReference type="Pfam" id="PF00289">
    <property type="entry name" value="Biotin_carb_N"/>
    <property type="match status" value="1"/>
</dbReference>
<accession>A0A9D4P0N5</accession>
<evidence type="ECO:0000256" key="6">
    <source>
        <dbReference type="ARBA" id="ARBA00018058"/>
    </source>
</evidence>
<dbReference type="Proteomes" id="UP000828236">
    <property type="component" value="Unassembled WGS sequence"/>
</dbReference>
<dbReference type="SUPFAM" id="SSF56059">
    <property type="entry name" value="Glutathione synthetase ATP-binding domain-like"/>
    <property type="match status" value="1"/>
</dbReference>
<protein>
    <recommendedName>
        <fullName evidence="6">Propionyl-CoA carboxylase alpha chain, mitochondrial</fullName>
        <ecNumber evidence="4">6.1.1.10</ecNumber>
        <ecNumber evidence="5">6.4.1.3</ecNumber>
    </recommendedName>
    <alternativeName>
        <fullName evidence="19">Propanoyl-CoA:carbon dioxide ligase subunit alpha</fullName>
    </alternativeName>
</protein>
<evidence type="ECO:0000259" key="25">
    <source>
        <dbReference type="PROSITE" id="PS50979"/>
    </source>
</evidence>
<dbReference type="CDD" id="cd06850">
    <property type="entry name" value="biotinyl_domain"/>
    <property type="match status" value="1"/>
</dbReference>
<dbReference type="Pfam" id="PF02785">
    <property type="entry name" value="Biotin_carb_C"/>
    <property type="match status" value="1"/>
</dbReference>
<comment type="subcellular location">
    <subcellularLocation>
        <location evidence="2">Mitochondrion matrix</location>
    </subcellularLocation>
</comment>
<evidence type="ECO:0000256" key="3">
    <source>
        <dbReference type="ARBA" id="ARBA00005060"/>
    </source>
</evidence>
<dbReference type="GO" id="GO:0016042">
    <property type="term" value="P:lipid catabolic process"/>
    <property type="evidence" value="ECO:0007669"/>
    <property type="project" value="UniProtKB-KW"/>
</dbReference>
<keyword evidence="11" id="KW-0460">Magnesium</keyword>
<dbReference type="InterPro" id="IPR001882">
    <property type="entry name" value="Biotin_BS"/>
</dbReference>
<dbReference type="InterPro" id="IPR005482">
    <property type="entry name" value="Biotin_COase_C"/>
</dbReference>
<evidence type="ECO:0000256" key="15">
    <source>
        <dbReference type="ARBA" id="ARBA00023098"/>
    </source>
</evidence>
<sequence>MRILLLSNSPSKWMMRISSRHFSSIELPKFYATPIFYVNSVPHIGHLYTTIYADALHRFTRLCHPDAVTIFSTGTDEHGLKIQKSAQSKNTDLSTYCDQVSAKFRQLFDDASTSHTHFIRTTDNQHKKSVTNLWNILVEKGFIYKSKYCGYYSINDEAFVPDNLIRTNSAGEKISIETGHKLEWYEEENYVFRLSQLQDQVIDWIDNRLIMKPQNFHTALKADIRNIKNFKDVSVSRSKSRLCWGIEVPNDNSQLIYVWFDALTNYLTVAGYPNHDLTVWPPCHVIGKDIIKFHCIYWPAFLIAAGLQPPNLVYCHSHWLYDRQKMSKSLGNVVDPFDCIERFTADGIRYFLLKEGTPHSDSNFNIDAVKTCLNAELADTFGNLLNRCTSNKLNPQQYYPQNISLNEMNEILPESMETIDYIQNLSKQCYQAYSDGNFHIGIAHVMTGLRLVNSLFNIIRPWEFAKNSNNEINQKRLECLLFLSLESIRIAAILLKPIIPNISTSIFRKLNIQPEFCLWKSAEMNVTQHELYSHHQQLHPTNINQSIDDLINNNNNNKISGTDTKLKIKKQCFYLILNTKRLIFSRKFSTKSLYFADEFDSNEERFNKVLIANRGEIACRVIRTCKSMGIKTVAIYSEIDSRALHVQHADEAYCVGPAPSSQSYLNVDAILDVIKKSGTEAVHPGYGFLSENTDFAKKLDDMGIVFVGPNSHSVHAMGDKIESKLIANKAKVNTIPGFEGIIKDAEHCVQLAREIGYPVMIKASAGGGGKAISSFNDDRLLIEKFIEEPRHIEIQVLCDKHGNGIHLNERECSIQRRNQKVIEEAPSTFLDPSLRKSMGEQAIALAKNVGYDSAGTVEFLVDKNKHFYFLEMNTRLQVEHPITEYTCGIDIVHQMLRVAKGHKLKHTQKDIELRGWAFESRVYAENPYKNFGLPSIGRLTRYREPTFIDNVRCDSGVTEGSDINIYYDPLICKLITYGKDRNEALATMAKSLDNYVIRGLTHNIPLLRDIITEPNFVDGHIDTKYLPRIYPDGFKGNHMNSESINSLVAIAASMFLRKYYRSKHYVENDTIPLDEESIKKHTLYVDLSENLNIADQQVMKTDIEFNENSNQFKINIGEEFIAELPSNFSLASLTLDFKINEKIYTVQLISFGHDGYCQIQFEGTIFNIRVLNEKSYKYLQMIPPKPKIDASKIIKSPMPGVVKSIAVQIDDMVNEGQELCVIEAMKMQNSMIAESSGKVCKINCKIGDTVEGEQILLQLE</sequence>
<evidence type="ECO:0000256" key="22">
    <source>
        <dbReference type="PROSITE-ProRule" id="PRU00409"/>
    </source>
</evidence>
<keyword evidence="10 22" id="KW-0067">ATP-binding</keyword>
<dbReference type="InterPro" id="IPR011764">
    <property type="entry name" value="Biotin_carboxylation_dom"/>
</dbReference>
<dbReference type="PANTHER" id="PTHR18866:SF33">
    <property type="entry name" value="METHYLCROTONOYL-COA CARBOXYLASE SUBUNIT ALPHA, MITOCHONDRIAL-RELATED"/>
    <property type="match status" value="1"/>
</dbReference>
<dbReference type="InterPro" id="IPR041265">
    <property type="entry name" value="PCC_BT"/>
</dbReference>
<dbReference type="InterPro" id="IPR005481">
    <property type="entry name" value="BC-like_N"/>
</dbReference>
<dbReference type="InterPro" id="IPR016185">
    <property type="entry name" value="PreATP-grasp_dom_sf"/>
</dbReference>
<evidence type="ECO:0000256" key="16">
    <source>
        <dbReference type="ARBA" id="ARBA00023146"/>
    </source>
</evidence>
<dbReference type="SUPFAM" id="SSF52440">
    <property type="entry name" value="PreATP-grasp domain"/>
    <property type="match status" value="1"/>
</dbReference>
<dbReference type="InterPro" id="IPR013815">
    <property type="entry name" value="ATP_grasp_subdomain_1"/>
</dbReference>
<evidence type="ECO:0000256" key="10">
    <source>
        <dbReference type="ARBA" id="ARBA00022840"/>
    </source>
</evidence>
<dbReference type="Gene3D" id="3.30.1490.20">
    <property type="entry name" value="ATP-grasp fold, A domain"/>
    <property type="match status" value="1"/>
</dbReference>
<keyword evidence="13" id="KW-0809">Transit peptide</keyword>
<keyword evidence="14" id="KW-0442">Lipid degradation</keyword>
<feature type="domain" description="ATP-grasp" evidence="24">
    <location>
        <begin position="711"/>
        <end position="900"/>
    </location>
</feature>
<dbReference type="InterPro" id="IPR014729">
    <property type="entry name" value="Rossmann-like_a/b/a_fold"/>
</dbReference>
<dbReference type="Pfam" id="PF09334">
    <property type="entry name" value="tRNA-synt_1g"/>
    <property type="match status" value="1"/>
</dbReference>
<dbReference type="GO" id="GO:0005524">
    <property type="term" value="F:ATP binding"/>
    <property type="evidence" value="ECO:0007669"/>
    <property type="project" value="UniProtKB-UniRule"/>
</dbReference>
<dbReference type="AlphaFoldDB" id="A0A9D4P0N5"/>
<dbReference type="Gene3D" id="1.10.730.10">
    <property type="entry name" value="Isoleucyl-tRNA Synthetase, Domain 1"/>
    <property type="match status" value="1"/>
</dbReference>
<evidence type="ECO:0000256" key="12">
    <source>
        <dbReference type="ARBA" id="ARBA00022917"/>
    </source>
</evidence>
<dbReference type="PRINTS" id="PR01041">
    <property type="entry name" value="TRNASYNTHMET"/>
</dbReference>
<dbReference type="PROSITE" id="PS00867">
    <property type="entry name" value="CPSASE_2"/>
    <property type="match status" value="1"/>
</dbReference>
<dbReference type="Gene3D" id="3.40.50.20">
    <property type="match status" value="1"/>
</dbReference>
<keyword evidence="15" id="KW-0443">Lipid metabolism</keyword>
<dbReference type="InterPro" id="IPR000089">
    <property type="entry name" value="Biotin_lipoyl"/>
</dbReference>
<dbReference type="SUPFAM" id="SSF51246">
    <property type="entry name" value="Rudiment single hybrid motif"/>
    <property type="match status" value="1"/>
</dbReference>
<evidence type="ECO:0000256" key="20">
    <source>
        <dbReference type="ARBA" id="ARBA00048208"/>
    </source>
</evidence>
<evidence type="ECO:0000256" key="8">
    <source>
        <dbReference type="ARBA" id="ARBA00022723"/>
    </source>
</evidence>
<evidence type="ECO:0000259" key="23">
    <source>
        <dbReference type="PROSITE" id="PS50968"/>
    </source>
</evidence>
<comment type="catalytic activity">
    <reaction evidence="20">
        <text>butanoyl-CoA + hydrogencarbonate + ATP = (2S)-ethylmalonyl-CoA + ADP + phosphate + H(+)</text>
        <dbReference type="Rhea" id="RHEA:59520"/>
        <dbReference type="ChEBI" id="CHEBI:15378"/>
        <dbReference type="ChEBI" id="CHEBI:17544"/>
        <dbReference type="ChEBI" id="CHEBI:30616"/>
        <dbReference type="ChEBI" id="CHEBI:43474"/>
        <dbReference type="ChEBI" id="CHEBI:57371"/>
        <dbReference type="ChEBI" id="CHEBI:60909"/>
        <dbReference type="ChEBI" id="CHEBI:456216"/>
    </reaction>
    <physiologicalReaction direction="left-to-right" evidence="20">
        <dbReference type="Rhea" id="RHEA:59521"/>
    </physiologicalReaction>
</comment>
<evidence type="ECO:0000256" key="11">
    <source>
        <dbReference type="ARBA" id="ARBA00022842"/>
    </source>
</evidence>
<dbReference type="InterPro" id="IPR011054">
    <property type="entry name" value="Rudment_hybrid_motif"/>
</dbReference>
<evidence type="ECO:0000256" key="2">
    <source>
        <dbReference type="ARBA" id="ARBA00004305"/>
    </source>
</evidence>
<organism evidence="26">
    <name type="scientific">Dermatophagoides farinae</name>
    <name type="common">American house dust mite</name>
    <dbReference type="NCBI Taxonomy" id="6954"/>
    <lineage>
        <taxon>Eukaryota</taxon>
        <taxon>Metazoa</taxon>
        <taxon>Ecdysozoa</taxon>
        <taxon>Arthropoda</taxon>
        <taxon>Chelicerata</taxon>
        <taxon>Arachnida</taxon>
        <taxon>Acari</taxon>
        <taxon>Acariformes</taxon>
        <taxon>Sarcoptiformes</taxon>
        <taxon>Astigmata</taxon>
        <taxon>Psoroptidia</taxon>
        <taxon>Analgoidea</taxon>
        <taxon>Pyroglyphidae</taxon>
        <taxon>Dermatophagoidinae</taxon>
        <taxon>Dermatophagoides</taxon>
    </lineage>
</organism>
<comment type="pathway">
    <text evidence="3">Metabolic intermediate metabolism; propanoyl-CoA degradation; succinyl-CoA from propanoyl-CoA: step 1/3.</text>
</comment>
<dbReference type="SUPFAM" id="SSF52374">
    <property type="entry name" value="Nucleotidylyl transferase"/>
    <property type="match status" value="1"/>
</dbReference>
<dbReference type="GO" id="GO:0006431">
    <property type="term" value="P:methionyl-tRNA aminoacylation"/>
    <property type="evidence" value="ECO:0007669"/>
    <property type="project" value="InterPro"/>
</dbReference>
<evidence type="ECO:0000313" key="26">
    <source>
        <dbReference type="EMBL" id="KAH7641472.1"/>
    </source>
</evidence>
<feature type="domain" description="Lipoyl-binding" evidence="23">
    <location>
        <begin position="1185"/>
        <end position="1260"/>
    </location>
</feature>
<evidence type="ECO:0000256" key="5">
    <source>
        <dbReference type="ARBA" id="ARBA00013050"/>
    </source>
</evidence>
<keyword evidence="16" id="KW-0030">Aminoacyl-tRNA synthetase</keyword>
<dbReference type="EC" id="6.4.1.3" evidence="5"/>
<dbReference type="PROSITE" id="PS00188">
    <property type="entry name" value="BIOTIN"/>
    <property type="match status" value="1"/>
</dbReference>
<gene>
    <name evidence="26" type="ORF">HUG17_4516</name>
</gene>
<dbReference type="InterPro" id="IPR033911">
    <property type="entry name" value="MetRS_core"/>
</dbReference>
<evidence type="ECO:0000256" key="14">
    <source>
        <dbReference type="ARBA" id="ARBA00022963"/>
    </source>
</evidence>
<dbReference type="SMART" id="SM00878">
    <property type="entry name" value="Biotin_carb_C"/>
    <property type="match status" value="1"/>
</dbReference>